<dbReference type="PROSITE" id="PS51747">
    <property type="entry name" value="CYT_DCMP_DEAMINASES_2"/>
    <property type="match status" value="1"/>
</dbReference>
<keyword evidence="4" id="KW-0862">Zinc</keyword>
<evidence type="ECO:0000256" key="4">
    <source>
        <dbReference type="ARBA" id="ARBA00022833"/>
    </source>
</evidence>
<dbReference type="PANTHER" id="PTHR11086">
    <property type="entry name" value="DEOXYCYTIDYLATE DEAMINASE-RELATED"/>
    <property type="match status" value="1"/>
</dbReference>
<name>A0A6P2BX68_9ACTN</name>
<dbReference type="GO" id="GO:0005737">
    <property type="term" value="C:cytoplasm"/>
    <property type="evidence" value="ECO:0007669"/>
    <property type="project" value="TreeGrafter"/>
</dbReference>
<feature type="domain" description="CMP/dCMP-type deaminase" evidence="5">
    <location>
        <begin position="138"/>
        <end position="274"/>
    </location>
</feature>
<dbReference type="Proteomes" id="UP000460272">
    <property type="component" value="Unassembled WGS sequence"/>
</dbReference>
<dbReference type="InterPro" id="IPR002125">
    <property type="entry name" value="CMP_dCMP_dom"/>
</dbReference>
<dbReference type="PANTHER" id="PTHR11086:SF18">
    <property type="entry name" value="DEOXYCYTIDYLATE DEAMINASE"/>
    <property type="match status" value="1"/>
</dbReference>
<dbReference type="GO" id="GO:0008270">
    <property type="term" value="F:zinc ion binding"/>
    <property type="evidence" value="ECO:0007669"/>
    <property type="project" value="InterPro"/>
</dbReference>
<comment type="caution">
    <text evidence="6">The sequence shown here is derived from an EMBL/GenBank/DDBJ whole genome shotgun (WGS) entry which is preliminary data.</text>
</comment>
<proteinExistence type="inferred from homology"/>
<keyword evidence="3" id="KW-0378">Hydrolase</keyword>
<evidence type="ECO:0000256" key="2">
    <source>
        <dbReference type="ARBA" id="ARBA00022723"/>
    </source>
</evidence>
<dbReference type="Pfam" id="PF00383">
    <property type="entry name" value="dCMP_cyt_deam_1"/>
    <property type="match status" value="1"/>
</dbReference>
<gene>
    <name evidence="6" type="ORF">EAS64_20265</name>
</gene>
<dbReference type="EMBL" id="RPFW01000004">
    <property type="protein sequence ID" value="TVZ02826.1"/>
    <property type="molecule type" value="Genomic_DNA"/>
</dbReference>
<dbReference type="InterPro" id="IPR016192">
    <property type="entry name" value="APOBEC/CMP_deaminase_Zn-bd"/>
</dbReference>
<dbReference type="AlphaFoldDB" id="A0A6P2BX68"/>
<dbReference type="OrthoDB" id="9802794at2"/>
<evidence type="ECO:0000313" key="7">
    <source>
        <dbReference type="Proteomes" id="UP000460272"/>
    </source>
</evidence>
<evidence type="ECO:0000259" key="5">
    <source>
        <dbReference type="PROSITE" id="PS51747"/>
    </source>
</evidence>
<accession>A0A6P2BX68</accession>
<keyword evidence="7" id="KW-1185">Reference proteome</keyword>
<dbReference type="GO" id="GO:0004132">
    <property type="term" value="F:dCMP deaminase activity"/>
    <property type="evidence" value="ECO:0007669"/>
    <property type="project" value="TreeGrafter"/>
</dbReference>
<dbReference type="PROSITE" id="PS00903">
    <property type="entry name" value="CYT_DCMP_DEAMINASES_1"/>
    <property type="match status" value="1"/>
</dbReference>
<keyword evidence="2" id="KW-0479">Metal-binding</keyword>
<dbReference type="InterPro" id="IPR015517">
    <property type="entry name" value="dCMP_deaminase-rel"/>
</dbReference>
<dbReference type="RefSeq" id="WP_145855015.1">
    <property type="nucleotide sequence ID" value="NZ_RPFW01000004.1"/>
</dbReference>
<reference evidence="6 7" key="1">
    <citation type="submission" date="2018-11" db="EMBL/GenBank/DDBJ databases">
        <title>Trebonia kvetii gen.nov., sp.nov., a novel acidophilic actinobacterium, and proposal of the new actinobacterial family Treboniaceae fam. nov.</title>
        <authorList>
            <person name="Rapoport D."/>
            <person name="Sagova-Mareckova M."/>
            <person name="Sedlacek I."/>
            <person name="Provaznik J."/>
            <person name="Kralova S."/>
            <person name="Pavlinic D."/>
            <person name="Benes V."/>
            <person name="Kopecky J."/>
        </authorList>
    </citation>
    <scope>NUCLEOTIDE SEQUENCE [LARGE SCALE GENOMIC DNA]</scope>
    <source>
        <strain evidence="6 7">15Tr583</strain>
    </source>
</reference>
<organism evidence="6 7">
    <name type="scientific">Trebonia kvetii</name>
    <dbReference type="NCBI Taxonomy" id="2480626"/>
    <lineage>
        <taxon>Bacteria</taxon>
        <taxon>Bacillati</taxon>
        <taxon>Actinomycetota</taxon>
        <taxon>Actinomycetes</taxon>
        <taxon>Streptosporangiales</taxon>
        <taxon>Treboniaceae</taxon>
        <taxon>Trebonia</taxon>
    </lineage>
</organism>
<evidence type="ECO:0000313" key="6">
    <source>
        <dbReference type="EMBL" id="TVZ02826.1"/>
    </source>
</evidence>
<dbReference type="Gene3D" id="3.40.140.10">
    <property type="entry name" value="Cytidine Deaminase, domain 2"/>
    <property type="match status" value="1"/>
</dbReference>
<evidence type="ECO:0000256" key="3">
    <source>
        <dbReference type="ARBA" id="ARBA00022801"/>
    </source>
</evidence>
<evidence type="ECO:0000256" key="1">
    <source>
        <dbReference type="ARBA" id="ARBA00006576"/>
    </source>
</evidence>
<comment type="similarity">
    <text evidence="1">Belongs to the cytidine and deoxycytidylate deaminase family.</text>
</comment>
<protein>
    <submittedName>
        <fullName evidence="6">Deoxycytidylate deaminase</fullName>
    </submittedName>
</protein>
<dbReference type="InterPro" id="IPR016193">
    <property type="entry name" value="Cytidine_deaminase-like"/>
</dbReference>
<sequence>MTKQILLYLPVVHAGHEAFFARHADAAEILLLGGGFKDVFKSLAKDIRALPPQRAAQFLRLLLPGTPVRVIEPADLPGAVTADVLVLPDEDITRNLAAVHRLRDGHELVFDNTFLRWDREWSQARRPAGFDGAVAAGDLPPRMLATARELAGNSSDWWRQVGAVAARGERVLAVAWNHHEPSEYSPYIDGDPRDSFSRGVRGDLSTAIHAEASIVAQAAREGFSLSGADLFVTTFPCPACARLVAEAGFARCYFAGPYSVLDGDEVLRAAGVELLWVDTAGSGNPEG</sequence>
<dbReference type="SUPFAM" id="SSF53927">
    <property type="entry name" value="Cytidine deaminase-like"/>
    <property type="match status" value="1"/>
</dbReference>